<evidence type="ECO:0000313" key="5">
    <source>
        <dbReference type="Proteomes" id="UP001392437"/>
    </source>
</evidence>
<dbReference type="PROSITE" id="PS51797">
    <property type="entry name" value="TCTP_3"/>
    <property type="match status" value="1"/>
</dbReference>
<dbReference type="PANTHER" id="PTHR11991:SF0">
    <property type="entry name" value="TRANSLATIONALLY-CONTROLLED TUMOR PROTEIN"/>
    <property type="match status" value="1"/>
</dbReference>
<evidence type="ECO:0000259" key="3">
    <source>
        <dbReference type="PROSITE" id="PS51797"/>
    </source>
</evidence>
<comment type="caution">
    <text evidence="4">The sequence shown here is derived from an EMBL/GenBank/DDBJ whole genome shotgun (WGS) entry which is preliminary data.</text>
</comment>
<evidence type="ECO:0000313" key="4">
    <source>
        <dbReference type="EMBL" id="KAK8114816.1"/>
    </source>
</evidence>
<evidence type="ECO:0000256" key="2">
    <source>
        <dbReference type="PROSITE-ProRule" id="PRU01133"/>
    </source>
</evidence>
<comment type="similarity">
    <text evidence="2">Belongs to the TCTP family.</text>
</comment>
<name>A0AAW0QWS1_9PEZI</name>
<dbReference type="Proteomes" id="UP001392437">
    <property type="component" value="Unassembled WGS sequence"/>
</dbReference>
<dbReference type="InterPro" id="IPR011323">
    <property type="entry name" value="Mss4/transl-control_tumour"/>
</dbReference>
<dbReference type="PRINTS" id="PR01653">
    <property type="entry name" value="TCTPROTEIN"/>
</dbReference>
<dbReference type="AlphaFoldDB" id="A0AAW0QWS1"/>
<feature type="domain" description="TCTP" evidence="3">
    <location>
        <begin position="1"/>
        <end position="175"/>
    </location>
</feature>
<reference evidence="4 5" key="1">
    <citation type="submission" date="2023-01" db="EMBL/GenBank/DDBJ databases">
        <title>Analysis of 21 Apiospora genomes using comparative genomics revels a genus with tremendous synthesis potential of carbohydrate active enzymes and secondary metabolites.</title>
        <authorList>
            <person name="Sorensen T."/>
        </authorList>
    </citation>
    <scope>NUCLEOTIDE SEQUENCE [LARGE SCALE GENOMIC DNA]</scope>
    <source>
        <strain evidence="4 5">CBS 117206</strain>
    </source>
</reference>
<dbReference type="InterPro" id="IPR034737">
    <property type="entry name" value="TCTP"/>
</dbReference>
<dbReference type="Gene3D" id="2.170.150.10">
    <property type="entry name" value="Metal Binding Protein, Guanine Nucleotide Exchange Factor, Chain A"/>
    <property type="match status" value="1"/>
</dbReference>
<dbReference type="PANTHER" id="PTHR11991">
    <property type="entry name" value="TRANSLATIONALLY CONTROLLED TUMOR PROTEIN-RELATED"/>
    <property type="match status" value="1"/>
</dbReference>
<evidence type="ECO:0000256" key="1">
    <source>
        <dbReference type="ARBA" id="ARBA00014759"/>
    </source>
</evidence>
<dbReference type="SUPFAM" id="SSF51316">
    <property type="entry name" value="Mss4-like"/>
    <property type="match status" value="1"/>
</dbReference>
<dbReference type="GO" id="GO:0005737">
    <property type="term" value="C:cytoplasm"/>
    <property type="evidence" value="ECO:0007669"/>
    <property type="project" value="TreeGrafter"/>
</dbReference>
<dbReference type="InterPro" id="IPR018105">
    <property type="entry name" value="Translational_control_tumour_p"/>
</dbReference>
<dbReference type="Pfam" id="PF00838">
    <property type="entry name" value="TCTP"/>
    <property type="match status" value="1"/>
</dbReference>
<dbReference type="InterPro" id="IPR011057">
    <property type="entry name" value="Mss4-like_sf"/>
</dbReference>
<sequence length="175" mass="19859">MIIFTDVFTGAELISDSYDLKEVDGVVYEADAKMITIGAVNVDTGANASAEEADEGTDDNEEKKLDIEYSFRLINLGKYNKKDYLGHLGKYMKNVAAHMAEKGKSEDEINDFKTKAQAYAKKILPDIKEYDFYMSDNEDNDVASGKCMLVFVNYREDGMTPYFTFWKHGMNEMKV</sequence>
<dbReference type="GO" id="GO:0005509">
    <property type="term" value="F:calcium ion binding"/>
    <property type="evidence" value="ECO:0007669"/>
    <property type="project" value="TreeGrafter"/>
</dbReference>
<organism evidence="4 5">
    <name type="scientific">Apiospora kogelbergensis</name>
    <dbReference type="NCBI Taxonomy" id="1337665"/>
    <lineage>
        <taxon>Eukaryota</taxon>
        <taxon>Fungi</taxon>
        <taxon>Dikarya</taxon>
        <taxon>Ascomycota</taxon>
        <taxon>Pezizomycotina</taxon>
        <taxon>Sordariomycetes</taxon>
        <taxon>Xylariomycetidae</taxon>
        <taxon>Amphisphaeriales</taxon>
        <taxon>Apiosporaceae</taxon>
        <taxon>Apiospora</taxon>
    </lineage>
</organism>
<dbReference type="EMBL" id="JAQQWP010000006">
    <property type="protein sequence ID" value="KAK8114816.1"/>
    <property type="molecule type" value="Genomic_DNA"/>
</dbReference>
<proteinExistence type="inferred from homology"/>
<keyword evidence="5" id="KW-1185">Reference proteome</keyword>
<gene>
    <name evidence="4" type="ORF">PG999_006885</name>
</gene>
<protein>
    <recommendedName>
        <fullName evidence="1">Translationally-controlled tumor protein homolog</fullName>
    </recommendedName>
</protein>
<accession>A0AAW0QWS1</accession>